<organism evidence="2 4">
    <name type="scientific">Bradyrhizobium uaiense</name>
    <dbReference type="NCBI Taxonomy" id="2594946"/>
    <lineage>
        <taxon>Bacteria</taxon>
        <taxon>Pseudomonadati</taxon>
        <taxon>Pseudomonadota</taxon>
        <taxon>Alphaproteobacteria</taxon>
        <taxon>Hyphomicrobiales</taxon>
        <taxon>Nitrobacteraceae</taxon>
        <taxon>Bradyrhizobium</taxon>
    </lineage>
</organism>
<evidence type="ECO:0000313" key="4">
    <source>
        <dbReference type="Proteomes" id="UP000468531"/>
    </source>
</evidence>
<evidence type="ECO:0000259" key="1">
    <source>
        <dbReference type="Pfam" id="PF12399"/>
    </source>
</evidence>
<evidence type="ECO:0000313" key="2">
    <source>
        <dbReference type="EMBL" id="NEV03093.1"/>
    </source>
</evidence>
<feature type="domain" description="Branched-chain amino acid ATP-binding cassette transporter C-terminal" evidence="1">
    <location>
        <begin position="1"/>
        <end position="22"/>
    </location>
</feature>
<keyword evidence="2" id="KW-0547">Nucleotide-binding</keyword>
<dbReference type="GO" id="GO:0005524">
    <property type="term" value="F:ATP binding"/>
    <property type="evidence" value="ECO:0007669"/>
    <property type="project" value="UniProtKB-KW"/>
</dbReference>
<keyword evidence="2" id="KW-0067">ATP-binding</keyword>
<gene>
    <name evidence="2" type="ORF">FNJ47_47510</name>
    <name evidence="3" type="ORF">FNJ47_47530</name>
</gene>
<dbReference type="InterPro" id="IPR032823">
    <property type="entry name" value="BCA_ABC_TP_C"/>
</dbReference>
<name>A0A6P1C0D8_9BRAD</name>
<proteinExistence type="predicted"/>
<dbReference type="AlphaFoldDB" id="A0A6P1C0D8"/>
<accession>A0A6P1C0D8</accession>
<comment type="caution">
    <text evidence="2">The sequence shown here is derived from an EMBL/GenBank/DDBJ whole genome shotgun (WGS) entry which is preliminary data.</text>
</comment>
<protein>
    <submittedName>
        <fullName evidence="2">ABC transporter ATP-binding protein</fullName>
    </submittedName>
</protein>
<dbReference type="EMBL" id="VKHP01000699">
    <property type="protein sequence ID" value="NEV03093.1"/>
    <property type="molecule type" value="Genomic_DNA"/>
</dbReference>
<dbReference type="RefSeq" id="WP_206685427.1">
    <property type="nucleotide sequence ID" value="NZ_VKHP01000699.1"/>
</dbReference>
<sequence length="30" mass="3168">DGTPDEVRADQAVIDAYLGVAHQDVTELAV</sequence>
<reference evidence="2 4" key="1">
    <citation type="journal article" date="2020" name="Arch. Microbiol.">
        <title>Bradyrhizobium uaiense sp. nov., a new highly efficient cowpea symbiont.</title>
        <authorList>
            <person name="Cabral Michel D."/>
            <person name="Azarias Guimaraes A."/>
            <person name="Martins da Costa E."/>
            <person name="Soares de Carvalho T."/>
            <person name="Balsanelli E."/>
            <person name="Willems A."/>
            <person name="Maltempi de Souza E."/>
            <person name="de Souza Moreira F.M."/>
        </authorList>
    </citation>
    <scope>NUCLEOTIDE SEQUENCE [LARGE SCALE GENOMIC DNA]</scope>
    <source>
        <strain evidence="2 4">UFLA 03-164</strain>
    </source>
</reference>
<dbReference type="Proteomes" id="UP000468531">
    <property type="component" value="Unassembled WGS sequence"/>
</dbReference>
<dbReference type="Pfam" id="PF12399">
    <property type="entry name" value="BCA_ABC_TP_C"/>
    <property type="match status" value="1"/>
</dbReference>
<keyword evidence="4" id="KW-1185">Reference proteome</keyword>
<evidence type="ECO:0000313" key="3">
    <source>
        <dbReference type="EMBL" id="NEV03097.1"/>
    </source>
</evidence>
<feature type="non-terminal residue" evidence="2">
    <location>
        <position position="1"/>
    </location>
</feature>
<dbReference type="EMBL" id="VKHP01000701">
    <property type="protein sequence ID" value="NEV03097.1"/>
    <property type="molecule type" value="Genomic_DNA"/>
</dbReference>